<evidence type="ECO:0000256" key="1">
    <source>
        <dbReference type="SAM" id="MobiDB-lite"/>
    </source>
</evidence>
<organism evidence="2">
    <name type="scientific">Davidia involucrata</name>
    <name type="common">Dove tree</name>
    <dbReference type="NCBI Taxonomy" id="16924"/>
    <lineage>
        <taxon>Eukaryota</taxon>
        <taxon>Viridiplantae</taxon>
        <taxon>Streptophyta</taxon>
        <taxon>Embryophyta</taxon>
        <taxon>Tracheophyta</taxon>
        <taxon>Spermatophyta</taxon>
        <taxon>Magnoliopsida</taxon>
        <taxon>eudicotyledons</taxon>
        <taxon>Gunneridae</taxon>
        <taxon>Pentapetalae</taxon>
        <taxon>asterids</taxon>
        <taxon>Cornales</taxon>
        <taxon>Nyssaceae</taxon>
        <taxon>Davidia</taxon>
    </lineage>
</organism>
<feature type="compositionally biased region" description="Basic and acidic residues" evidence="1">
    <location>
        <begin position="133"/>
        <end position="150"/>
    </location>
</feature>
<accession>A0A5B7BB73</accession>
<dbReference type="EMBL" id="GHES01034432">
    <property type="protein sequence ID" value="MPA64991.1"/>
    <property type="molecule type" value="Transcribed_RNA"/>
</dbReference>
<gene>
    <name evidence="2" type="ORF">Din_034432</name>
</gene>
<dbReference type="AlphaFoldDB" id="A0A5B7BB73"/>
<sequence length="344" mass="38621">MEEVPKMSLLRLTPTKRHRRAFNILSINLLMTPLELKMMPRKRMNRFLLPPAHSDKKKIPEEVEMSKKRKDSAKEDLAVRSSRPTSLKSPFAQTYKKRKTRDAKTSPRATQASKKQKFDDNEKWGADAMSIDKANKQEERKEGTSKSKGVPENEAVFEDKIDSVPTTSNLILLRNDQETQANLNAEPSSSNQKCDETIKESAIMLAQGTIGANKAGTSAPVSDETAKKVGIEIVSTGSSSEPSDPTPAKAVFWHGDLVDEMFIPFLDMVYAKYPTTFNDFKCTIPALRTVILEILGHAVRKLDEQPIQNFTPKDLEGLLNTVDELRRNGLAVDWLEAHVQFLLP</sequence>
<evidence type="ECO:0000313" key="2">
    <source>
        <dbReference type="EMBL" id="MPA64991.1"/>
    </source>
</evidence>
<name>A0A5B7BB73_DAVIN</name>
<protein>
    <submittedName>
        <fullName evidence="2">Uncharacterized protein</fullName>
    </submittedName>
</protein>
<feature type="compositionally biased region" description="Basic and acidic residues" evidence="1">
    <location>
        <begin position="116"/>
        <end position="125"/>
    </location>
</feature>
<reference evidence="2" key="1">
    <citation type="submission" date="2019-08" db="EMBL/GenBank/DDBJ databases">
        <title>Reference gene set and small RNA set construction with multiple tissues from Davidia involucrata Baill.</title>
        <authorList>
            <person name="Yang H."/>
            <person name="Zhou C."/>
            <person name="Li G."/>
            <person name="Wang J."/>
            <person name="Gao P."/>
            <person name="Wang M."/>
            <person name="Wang R."/>
            <person name="Zhao Y."/>
        </authorList>
    </citation>
    <scope>NUCLEOTIDE SEQUENCE</scope>
    <source>
        <tissue evidence="2">Mixed with DoveR01_LX</tissue>
    </source>
</reference>
<feature type="region of interest" description="Disordered" evidence="1">
    <location>
        <begin position="58"/>
        <end position="150"/>
    </location>
</feature>
<proteinExistence type="predicted"/>
<feature type="compositionally biased region" description="Polar residues" evidence="1">
    <location>
        <begin position="82"/>
        <end position="92"/>
    </location>
</feature>
<feature type="compositionally biased region" description="Basic and acidic residues" evidence="1">
    <location>
        <begin position="58"/>
        <end position="78"/>
    </location>
</feature>